<dbReference type="PANTHER" id="PTHR16008:SF6">
    <property type="entry name" value="SI:DKEY-12E7.1"/>
    <property type="match status" value="1"/>
</dbReference>
<evidence type="ECO:0000259" key="1">
    <source>
        <dbReference type="PROSITE" id="PS50181"/>
    </source>
</evidence>
<feature type="domain" description="F-box" evidence="1">
    <location>
        <begin position="45"/>
        <end position="91"/>
    </location>
</feature>
<dbReference type="Pfam" id="PF12937">
    <property type="entry name" value="F-box-like"/>
    <property type="match status" value="1"/>
</dbReference>
<dbReference type="Gene3D" id="3.80.10.10">
    <property type="entry name" value="Ribonuclease Inhibitor"/>
    <property type="match status" value="1"/>
</dbReference>
<evidence type="ECO:0000313" key="2">
    <source>
        <dbReference type="EMBL" id="KAK1160917.1"/>
    </source>
</evidence>
<dbReference type="InterPro" id="IPR036047">
    <property type="entry name" value="F-box-like_dom_sf"/>
</dbReference>
<keyword evidence="3" id="KW-1185">Reference proteome</keyword>
<dbReference type="GO" id="GO:0019005">
    <property type="term" value="C:SCF ubiquitin ligase complex"/>
    <property type="evidence" value="ECO:0007669"/>
    <property type="project" value="TreeGrafter"/>
</dbReference>
<dbReference type="InterPro" id="IPR032675">
    <property type="entry name" value="LRR_dom_sf"/>
</dbReference>
<sequence>MPARRRGAPAVGSRGRRRSRSLVWSSAPLPCGSPAPFGARSDLAVFPFGLLPVECQVHVLSFLTEVEKCTAALVCRSWSRLVRTGKLWRVADFTRRGVTLLGMESMLVSIREFERWKAWVHQYAHHLASRGASLLVLRASFNLGDQENRWVEFLSEFLESVHCRDLSELGLNWTFTQLEPLGVCLQAEHEYSSHQESLTKMEQVSNFQALLRKLLQNCPRVTTMRLHFDWSQTSLSLLSRFQHLCVLELKYFWVFKGVSPSTMQTLTRSLHNLKSLTLHVLVPLRDLGISYCLESRSLEFLDVSPSRGLVFSCLDLPALRELRAKKVLRGITLDCRIRLEIQSQWPCLYQILRNGTPQLEVLNSERLLPSWREQGYQELTAALEQSCYCLQHSDSWLW</sequence>
<proteinExistence type="predicted"/>
<name>A0AAD8CZH9_ACIOX</name>
<dbReference type="GO" id="GO:0000209">
    <property type="term" value="P:protein polyubiquitination"/>
    <property type="evidence" value="ECO:0007669"/>
    <property type="project" value="TreeGrafter"/>
</dbReference>
<dbReference type="AlphaFoldDB" id="A0AAD8CZH9"/>
<dbReference type="GO" id="GO:0031146">
    <property type="term" value="P:SCF-dependent proteasomal ubiquitin-dependent protein catabolic process"/>
    <property type="evidence" value="ECO:0007669"/>
    <property type="project" value="InterPro"/>
</dbReference>
<accession>A0AAD8CZH9</accession>
<gene>
    <name evidence="2" type="ORF">AOXY_G19758</name>
</gene>
<organism evidence="2 3">
    <name type="scientific">Acipenser oxyrinchus oxyrinchus</name>
    <dbReference type="NCBI Taxonomy" id="40147"/>
    <lineage>
        <taxon>Eukaryota</taxon>
        <taxon>Metazoa</taxon>
        <taxon>Chordata</taxon>
        <taxon>Craniata</taxon>
        <taxon>Vertebrata</taxon>
        <taxon>Euteleostomi</taxon>
        <taxon>Actinopterygii</taxon>
        <taxon>Chondrostei</taxon>
        <taxon>Acipenseriformes</taxon>
        <taxon>Acipenseridae</taxon>
        <taxon>Acipenser</taxon>
    </lineage>
</organism>
<evidence type="ECO:0000313" key="3">
    <source>
        <dbReference type="Proteomes" id="UP001230051"/>
    </source>
</evidence>
<dbReference type="SMART" id="SM00256">
    <property type="entry name" value="FBOX"/>
    <property type="match status" value="1"/>
</dbReference>
<dbReference type="InterPro" id="IPR001810">
    <property type="entry name" value="F-box_dom"/>
</dbReference>
<dbReference type="PANTHER" id="PTHR16008">
    <property type="entry name" value="F-BOX ONLY PROTEIN 4"/>
    <property type="match status" value="1"/>
</dbReference>
<comment type="caution">
    <text evidence="2">The sequence shown here is derived from an EMBL/GenBank/DDBJ whole genome shotgun (WGS) entry which is preliminary data.</text>
</comment>
<dbReference type="EMBL" id="JAGXEW010000019">
    <property type="protein sequence ID" value="KAK1160917.1"/>
    <property type="molecule type" value="Genomic_DNA"/>
</dbReference>
<dbReference type="SUPFAM" id="SSF81383">
    <property type="entry name" value="F-box domain"/>
    <property type="match status" value="1"/>
</dbReference>
<dbReference type="PROSITE" id="PS50181">
    <property type="entry name" value="FBOX"/>
    <property type="match status" value="1"/>
</dbReference>
<protein>
    <recommendedName>
        <fullName evidence="1">F-box domain-containing protein</fullName>
    </recommendedName>
</protein>
<reference evidence="2" key="1">
    <citation type="submission" date="2022-02" db="EMBL/GenBank/DDBJ databases">
        <title>Atlantic sturgeon de novo genome assembly.</title>
        <authorList>
            <person name="Stock M."/>
            <person name="Klopp C."/>
            <person name="Guiguen Y."/>
            <person name="Cabau C."/>
            <person name="Parinello H."/>
            <person name="Santidrian Yebra-Pimentel E."/>
            <person name="Kuhl H."/>
            <person name="Dirks R.P."/>
            <person name="Guessner J."/>
            <person name="Wuertz S."/>
            <person name="Du K."/>
            <person name="Schartl M."/>
        </authorList>
    </citation>
    <scope>NUCLEOTIDE SEQUENCE</scope>
    <source>
        <strain evidence="2">STURGEONOMICS-FGT-2020</strain>
        <tissue evidence="2">Whole blood</tissue>
    </source>
</reference>
<dbReference type="Proteomes" id="UP001230051">
    <property type="component" value="Unassembled WGS sequence"/>
</dbReference>
<dbReference type="InterPro" id="IPR039588">
    <property type="entry name" value="FBXO4"/>
</dbReference>